<protein>
    <submittedName>
        <fullName evidence="1">Uncharacterized protein</fullName>
    </submittedName>
</protein>
<dbReference type="AlphaFoldDB" id="A0ABD1Y3Z8"/>
<proteinExistence type="predicted"/>
<name>A0ABD1Y3Z8_9MARC</name>
<gene>
    <name evidence="1" type="ORF">R1flu_001698</name>
</gene>
<sequence>MDRHQPERSVLRLNLEEVTLVYCRYIYEKMSFAAAPLSGSVCAFQGHGLLLAILADSRNTFGSRKTSFPERIAAATRLLNFCWYRIAGFTRDQSQSRKTEPCNEVAARRRRENLIDGSTANGSGVFLANTTIRTLPELTSGSQFYKPHQSVRVTGVLESLTIETG</sequence>
<reference evidence="1 2" key="1">
    <citation type="submission" date="2024-09" db="EMBL/GenBank/DDBJ databases">
        <title>Chromosome-scale assembly of Riccia fluitans.</title>
        <authorList>
            <person name="Paukszto L."/>
            <person name="Sawicki J."/>
            <person name="Karawczyk K."/>
            <person name="Piernik-Szablinska J."/>
            <person name="Szczecinska M."/>
            <person name="Mazdziarz M."/>
        </authorList>
    </citation>
    <scope>NUCLEOTIDE SEQUENCE [LARGE SCALE GENOMIC DNA]</scope>
    <source>
        <strain evidence="1">Rf_01</strain>
        <tissue evidence="1">Aerial parts of the thallus</tissue>
    </source>
</reference>
<evidence type="ECO:0000313" key="2">
    <source>
        <dbReference type="Proteomes" id="UP001605036"/>
    </source>
</evidence>
<accession>A0ABD1Y3Z8</accession>
<dbReference type="EMBL" id="JBHFFA010000006">
    <property type="protein sequence ID" value="KAL2621493.1"/>
    <property type="molecule type" value="Genomic_DNA"/>
</dbReference>
<keyword evidence="2" id="KW-1185">Reference proteome</keyword>
<evidence type="ECO:0000313" key="1">
    <source>
        <dbReference type="EMBL" id="KAL2621493.1"/>
    </source>
</evidence>
<dbReference type="Proteomes" id="UP001605036">
    <property type="component" value="Unassembled WGS sequence"/>
</dbReference>
<comment type="caution">
    <text evidence="1">The sequence shown here is derived from an EMBL/GenBank/DDBJ whole genome shotgun (WGS) entry which is preliminary data.</text>
</comment>
<organism evidence="1 2">
    <name type="scientific">Riccia fluitans</name>
    <dbReference type="NCBI Taxonomy" id="41844"/>
    <lineage>
        <taxon>Eukaryota</taxon>
        <taxon>Viridiplantae</taxon>
        <taxon>Streptophyta</taxon>
        <taxon>Embryophyta</taxon>
        <taxon>Marchantiophyta</taxon>
        <taxon>Marchantiopsida</taxon>
        <taxon>Marchantiidae</taxon>
        <taxon>Marchantiales</taxon>
        <taxon>Ricciaceae</taxon>
        <taxon>Riccia</taxon>
    </lineage>
</organism>